<evidence type="ECO:0000313" key="1">
    <source>
        <dbReference type="EMBL" id="TCN25885.1"/>
    </source>
</evidence>
<name>A0A4R2BH55_9HYPH</name>
<dbReference type="EMBL" id="SLVU01000018">
    <property type="protein sequence ID" value="TCN25885.1"/>
    <property type="molecule type" value="Genomic_DNA"/>
</dbReference>
<dbReference type="Proteomes" id="UP000295043">
    <property type="component" value="Unassembled WGS sequence"/>
</dbReference>
<reference evidence="1 2" key="1">
    <citation type="submission" date="2019-03" db="EMBL/GenBank/DDBJ databases">
        <title>Genomic Encyclopedia of Type Strains, Phase IV (KMG-V): Genome sequencing to study the core and pangenomes of soil and plant-associated prokaryotes.</title>
        <authorList>
            <person name="Whitman W."/>
        </authorList>
    </citation>
    <scope>NUCLEOTIDE SEQUENCE [LARGE SCALE GENOMIC DNA]</scope>
    <source>
        <strain evidence="1 2">23C40</strain>
    </source>
</reference>
<accession>A0A4R2BH55</accession>
<proteinExistence type="predicted"/>
<protein>
    <recommendedName>
        <fullName evidence="3">Helix-turn-helix domain-containing protein</fullName>
    </recommendedName>
</protein>
<sequence length="70" mass="7659">MTEVRENANGGQKVAFTIEEFCRAYAVGRSLAYKEIASGRLRTRKAGRRTLILSADANAWANALPEGRCA</sequence>
<gene>
    <name evidence="1" type="ORF">EV184_118109</name>
</gene>
<comment type="caution">
    <text evidence="1">The sequence shown here is derived from an EMBL/GenBank/DDBJ whole genome shotgun (WGS) entry which is preliminary data.</text>
</comment>
<evidence type="ECO:0000313" key="2">
    <source>
        <dbReference type="Proteomes" id="UP000295043"/>
    </source>
</evidence>
<evidence type="ECO:0008006" key="3">
    <source>
        <dbReference type="Google" id="ProtNLM"/>
    </source>
</evidence>
<organism evidence="1 2">
    <name type="scientific">Sinorhizobium americanum</name>
    <dbReference type="NCBI Taxonomy" id="194963"/>
    <lineage>
        <taxon>Bacteria</taxon>
        <taxon>Pseudomonadati</taxon>
        <taxon>Pseudomonadota</taxon>
        <taxon>Alphaproteobacteria</taxon>
        <taxon>Hyphomicrobiales</taxon>
        <taxon>Rhizobiaceae</taxon>
        <taxon>Sinorhizobium/Ensifer group</taxon>
        <taxon>Sinorhizobium</taxon>
    </lineage>
</organism>
<dbReference type="AlphaFoldDB" id="A0A4R2BH55"/>